<dbReference type="AlphaFoldDB" id="C5FEA8"/>
<gene>
    <name evidence="1" type="ORF">MCYG_01030</name>
</gene>
<proteinExistence type="predicted"/>
<keyword evidence="2" id="KW-1185">Reference proteome</keyword>
<evidence type="ECO:0000313" key="1">
    <source>
        <dbReference type="EMBL" id="EEQ28142.1"/>
    </source>
</evidence>
<dbReference type="GeneID" id="9228301"/>
<dbReference type="RefSeq" id="XP_002850926.1">
    <property type="nucleotide sequence ID" value="XM_002850880.1"/>
</dbReference>
<sequence length="99" mass="10746">MNSVTPQDVESKNGVNGPQWVSSIYDTRDHVESEYPAVTGYNIQGALAHKSSKDPSDPHDVITLGFFSQNGTRFLSGHVHLDGSFKLAESRSGRGKGNK</sequence>
<name>C5FEA8_ARTOC</name>
<dbReference type="EMBL" id="DS995701">
    <property type="protein sequence ID" value="EEQ28142.1"/>
    <property type="molecule type" value="Genomic_DNA"/>
</dbReference>
<reference evidence="2" key="1">
    <citation type="journal article" date="2012" name="MBio">
        <title>Comparative genome analysis of Trichophyton rubrum and related dermatophytes reveals candidate genes involved in infection.</title>
        <authorList>
            <person name="Martinez D.A."/>
            <person name="Oliver B.G."/>
            <person name="Graeser Y."/>
            <person name="Goldberg J.M."/>
            <person name="Li W."/>
            <person name="Martinez-Rossi N.M."/>
            <person name="Monod M."/>
            <person name="Shelest E."/>
            <person name="Barton R.C."/>
            <person name="Birch E."/>
            <person name="Brakhage A.A."/>
            <person name="Chen Z."/>
            <person name="Gurr S.J."/>
            <person name="Heiman D."/>
            <person name="Heitman J."/>
            <person name="Kosti I."/>
            <person name="Rossi A."/>
            <person name="Saif S."/>
            <person name="Samalova M."/>
            <person name="Saunders C.W."/>
            <person name="Shea T."/>
            <person name="Summerbell R.C."/>
            <person name="Xu J."/>
            <person name="Young S."/>
            <person name="Zeng Q."/>
            <person name="Birren B.W."/>
            <person name="Cuomo C.A."/>
            <person name="White T.C."/>
        </authorList>
    </citation>
    <scope>NUCLEOTIDE SEQUENCE [LARGE SCALE GENOMIC DNA]</scope>
    <source>
        <strain evidence="2">ATCC MYA-4605 / CBS 113480</strain>
    </source>
</reference>
<dbReference type="OrthoDB" id="3531694at2759"/>
<dbReference type="Proteomes" id="UP000002035">
    <property type="component" value="Unassembled WGS sequence"/>
</dbReference>
<accession>C5FEA8</accession>
<organism evidence="1 2">
    <name type="scientific">Arthroderma otae (strain ATCC MYA-4605 / CBS 113480)</name>
    <name type="common">Microsporum canis</name>
    <dbReference type="NCBI Taxonomy" id="554155"/>
    <lineage>
        <taxon>Eukaryota</taxon>
        <taxon>Fungi</taxon>
        <taxon>Dikarya</taxon>
        <taxon>Ascomycota</taxon>
        <taxon>Pezizomycotina</taxon>
        <taxon>Eurotiomycetes</taxon>
        <taxon>Eurotiomycetidae</taxon>
        <taxon>Onygenales</taxon>
        <taxon>Arthrodermataceae</taxon>
        <taxon>Microsporum</taxon>
    </lineage>
</organism>
<evidence type="ECO:0000313" key="2">
    <source>
        <dbReference type="Proteomes" id="UP000002035"/>
    </source>
</evidence>
<protein>
    <submittedName>
        <fullName evidence="1">Uncharacterized protein</fullName>
    </submittedName>
</protein>
<dbReference type="OMA" id="HARNGTR"/>
<dbReference type="VEuPathDB" id="FungiDB:MCYG_01030"/>
<dbReference type="HOGENOM" id="CLU_142937_1_0_1"/>